<proteinExistence type="predicted"/>
<evidence type="ECO:0000313" key="3">
    <source>
        <dbReference type="Proteomes" id="UP001334248"/>
    </source>
</evidence>
<reference evidence="2 3" key="1">
    <citation type="journal article" date="2023" name="Res Sq">
        <title>Genomic and morphological characterization of Knufia obscura isolated from the Mars 2020 spacecraft assembly facility.</title>
        <authorList>
            <person name="Chander A.M."/>
            <person name="Teixeira M.M."/>
            <person name="Singh N.K."/>
            <person name="Williams M.P."/>
            <person name="Parker C.W."/>
            <person name="Leo P."/>
            <person name="Stajich J.E."/>
            <person name="Torok T."/>
            <person name="Tighe S."/>
            <person name="Mason C.E."/>
            <person name="Venkateswaran K."/>
        </authorList>
    </citation>
    <scope>NUCLEOTIDE SEQUENCE [LARGE SCALE GENOMIC DNA]</scope>
    <source>
        <strain evidence="2 3">CCFEE 5817</strain>
    </source>
</reference>
<dbReference type="RefSeq" id="XP_064725147.1">
    <property type="nucleotide sequence ID" value="XM_064878986.1"/>
</dbReference>
<dbReference type="Proteomes" id="UP001334248">
    <property type="component" value="Unassembled WGS sequence"/>
</dbReference>
<accession>A0ABR0R9W2</accession>
<feature type="domain" description="DUF6604" evidence="1">
    <location>
        <begin position="15"/>
        <end position="274"/>
    </location>
</feature>
<protein>
    <recommendedName>
        <fullName evidence="1">DUF6604 domain-containing protein</fullName>
    </recommendedName>
</protein>
<sequence length="841" mass="93743">MTAKLASHLFGAYLQYKDDETEVSSWICYGSPSYDQAFSTQANLGASQADAADSSLKSSAVAAYPSKADSKSGLAPTTNSFSRRKTLSLSEIIPRVKLIPVRQAIKVYAMVRRNTKPGDLAAQKANANHKYVVEVWRNAIMLLKEKMRPDDAQTSTKKDPTGHKDDATVTNMFELLSLETCEDVEKQSPGPQPKVNTNTSSITVTRPIPIIDHMVVLEEEYSFGTCCLLVEMEVAVNSLLLEFFSYSLGGQSLTGACLLANIAIDLLHTQENQLNQDLLSRGANEKALQQWDRRFHATLKRSTGDNALNPVSRMREILAKILRSPRMEITQTIMKLGFKHESKDYFDASIDAQAEIELFSSSSTVHANTDRLALDVNYIHEGEFLRLLTGLYQRRQQVHGPADIPLAVAFALRIEVLAQMICEVQLSNVVQQLRTFAEDSITDTEEYRKRLLSKSQLFQNYNVHFVQEVLHAIPAMLPLAQAERAQLVHHGDHLATFCLTPFTIEQYSIRFSNASMLSYEAMHYRVLAVLANLYNIGKEEGVISQTWSDLESMVEQSGEYVFFKGSRPTKAKRWDYFDRLCYALGVPTKKAFKKLDKGETPSLPAVQLPSYQEAADSQSPDGIPPQQVKVDIMGNIRNQDKLAQATNHLSPMSIATILALARRRLAKELQGVHFGFNSVNKACLVLASQLSTIWQDNNWSPHLKKGTAHKMSALEQISKVGFNLCSFIKVADPRCSGKQKQDNEVKDLVAAQLQAMGQVFDEWLAKNGGVGLATPKQQPQHLSTLQPAFLRKVEDIAAKYGLLGEVLTAEQRKGLPRLQETTSLEDLVSTMQVKKAKGKRD</sequence>
<keyword evidence="3" id="KW-1185">Reference proteome</keyword>
<evidence type="ECO:0000313" key="2">
    <source>
        <dbReference type="EMBL" id="KAK5937057.1"/>
    </source>
</evidence>
<comment type="caution">
    <text evidence="2">The sequence shown here is derived from an EMBL/GenBank/DDBJ whole genome shotgun (WGS) entry which is preliminary data.</text>
</comment>
<dbReference type="InterPro" id="IPR046539">
    <property type="entry name" value="DUF6604"/>
</dbReference>
<organism evidence="2 3">
    <name type="scientific">Knufia obscura</name>
    <dbReference type="NCBI Taxonomy" id="1635080"/>
    <lineage>
        <taxon>Eukaryota</taxon>
        <taxon>Fungi</taxon>
        <taxon>Dikarya</taxon>
        <taxon>Ascomycota</taxon>
        <taxon>Pezizomycotina</taxon>
        <taxon>Eurotiomycetes</taxon>
        <taxon>Chaetothyriomycetidae</taxon>
        <taxon>Chaetothyriales</taxon>
        <taxon>Trichomeriaceae</taxon>
        <taxon>Knufia</taxon>
    </lineage>
</organism>
<dbReference type="PANTHER" id="PTHR38795">
    <property type="entry name" value="DUF6604 DOMAIN-CONTAINING PROTEIN"/>
    <property type="match status" value="1"/>
</dbReference>
<dbReference type="EMBL" id="JAVHJV010000019">
    <property type="protein sequence ID" value="KAK5937057.1"/>
    <property type="molecule type" value="Genomic_DNA"/>
</dbReference>
<evidence type="ECO:0000259" key="1">
    <source>
        <dbReference type="Pfam" id="PF20253"/>
    </source>
</evidence>
<dbReference type="PANTHER" id="PTHR38795:SF1">
    <property type="entry name" value="DUF6604 DOMAIN-CONTAINING PROTEIN"/>
    <property type="match status" value="1"/>
</dbReference>
<dbReference type="Pfam" id="PF20253">
    <property type="entry name" value="DUF6604"/>
    <property type="match status" value="1"/>
</dbReference>
<gene>
    <name evidence="2" type="ORF">PMZ80_010597</name>
</gene>
<name>A0ABR0R9W2_9EURO</name>
<dbReference type="GeneID" id="90004046"/>